<sequence>MEIGRKSSTPYPLLISAVLFSLLTAVSYGNGDLSSQSLYNEIKVGLILDMGSWTGKTVHSCITMAISDFYGTNIHYKTRLFLDARDIRGADPMHAISSALDLVENVKVKAIMVLETSLVTKFLAEIGDKAKIPIFSFSSILSSSSNSNVQYSYLVQIKQDEVSQFKGIGAILNSYKWRSVIIIYEDSDDGREVLLRLVESLYEANVHIPSKIAISPSSDDDQICDALDKLKTLQPTIYIVHMSPSLISRLFLRAKMLGMMTEGYAWIVTDKTMNKFHSIDSEAVESSMQGVLGLKPYIPPSIRLRNVTLRWRKKAYDENHLMDFSTTKIDVLGIWAYDTLWALAESIERVPVELFLNPYYNGTRLLDEIRRTRFTGLSGEFRISDGRLHSEAFAIVNVIGRIERRIGFWTPKDGLVREMVQPAARGGLEDVIWPGGSATPPKGWLMPTNGGRKLRILVTTTIGFTELVNVYRDPQTNTTTSITGFCIDVSKAAIDSLDYQVPYEFVPLDADQNAQNLIPYADLINLVYRQIYDGIVLDMTITASRSLYVDFTVPYTDLGVGTVTKRENTDDMWIFLKPLSPSLWFTSAAFFALTGFVVWAIEHPTNVEFQGSVARQIGTILWFGFSTLVYAHMGQIRSAAAMLSAGISDDFFLGGLGIIANNANFTDNQQILSPEGFADALSKGGKRGGVDAIVDEIPYIKIFLAKYGANYAMVASQSTTNGFGFVFQKGSPLVPDLSQAIIKLRGDGQLDRLERLWFYQSSFFMPEDTAADTPNVLNLDRLGGMFLISFLCCISALLVHLISILLNNLRIMNVIGQLLDRGILTFFMGRLAPRNRPNDNGIELDIMNGDATFVT</sequence>
<evidence type="ECO:0000256" key="1">
    <source>
        <dbReference type="ARBA" id="ARBA00004141"/>
    </source>
</evidence>
<keyword evidence="12 13" id="KW-0407">Ion channel</keyword>
<keyword evidence="11 13" id="KW-1071">Ligand-gated ion channel</keyword>
<dbReference type="GO" id="GO:0016020">
    <property type="term" value="C:membrane"/>
    <property type="evidence" value="ECO:0007669"/>
    <property type="project" value="UniProtKB-SubCell"/>
</dbReference>
<keyword evidence="6 14" id="KW-1133">Transmembrane helix</keyword>
<keyword evidence="18" id="KW-1185">Reference proteome</keyword>
<evidence type="ECO:0000256" key="12">
    <source>
        <dbReference type="ARBA" id="ARBA00023303"/>
    </source>
</evidence>
<dbReference type="Gene3D" id="1.10.287.70">
    <property type="match status" value="1"/>
</dbReference>
<dbReference type="InterPro" id="IPR001828">
    <property type="entry name" value="ANF_lig-bd_rcpt"/>
</dbReference>
<feature type="transmembrane region" description="Helical" evidence="14">
    <location>
        <begin position="784"/>
        <end position="806"/>
    </location>
</feature>
<dbReference type="GO" id="GO:0034220">
    <property type="term" value="P:monoatomic ion transmembrane transport"/>
    <property type="evidence" value="ECO:0007669"/>
    <property type="project" value="UniProtKB-KW"/>
</dbReference>
<feature type="domain" description="Ionotropic glutamate receptor C-terminal" evidence="16">
    <location>
        <begin position="455"/>
        <end position="760"/>
    </location>
</feature>
<evidence type="ECO:0000256" key="2">
    <source>
        <dbReference type="ARBA" id="ARBA00008685"/>
    </source>
</evidence>
<keyword evidence="5 15" id="KW-0732">Signal</keyword>
<dbReference type="CDD" id="cd19990">
    <property type="entry name" value="PBP1_GABAb_receptor_plant"/>
    <property type="match status" value="1"/>
</dbReference>
<proteinExistence type="inferred from homology"/>
<evidence type="ECO:0000256" key="4">
    <source>
        <dbReference type="ARBA" id="ARBA00022692"/>
    </source>
</evidence>
<dbReference type="Gene3D" id="3.40.190.10">
    <property type="entry name" value="Periplasmic binding protein-like II"/>
    <property type="match status" value="3"/>
</dbReference>
<organism evidence="17 18">
    <name type="scientific">Cinchona calisaya</name>
    <dbReference type="NCBI Taxonomy" id="153742"/>
    <lineage>
        <taxon>Eukaryota</taxon>
        <taxon>Viridiplantae</taxon>
        <taxon>Streptophyta</taxon>
        <taxon>Embryophyta</taxon>
        <taxon>Tracheophyta</taxon>
        <taxon>Spermatophyta</taxon>
        <taxon>Magnoliopsida</taxon>
        <taxon>eudicotyledons</taxon>
        <taxon>Gunneridae</taxon>
        <taxon>Pentapetalae</taxon>
        <taxon>asterids</taxon>
        <taxon>lamiids</taxon>
        <taxon>Gentianales</taxon>
        <taxon>Rubiaceae</taxon>
        <taxon>Cinchonoideae</taxon>
        <taxon>Cinchoneae</taxon>
        <taxon>Cinchona</taxon>
    </lineage>
</organism>
<dbReference type="SUPFAM" id="SSF53822">
    <property type="entry name" value="Periplasmic binding protein-like I"/>
    <property type="match status" value="1"/>
</dbReference>
<dbReference type="SUPFAM" id="SSF53850">
    <property type="entry name" value="Periplasmic binding protein-like II"/>
    <property type="match status" value="1"/>
</dbReference>
<evidence type="ECO:0000256" key="3">
    <source>
        <dbReference type="ARBA" id="ARBA00022448"/>
    </source>
</evidence>
<dbReference type="PANTHER" id="PTHR34836">
    <property type="entry name" value="OS06G0188250 PROTEIN"/>
    <property type="match status" value="1"/>
</dbReference>
<feature type="signal peptide" evidence="15">
    <location>
        <begin position="1"/>
        <end position="29"/>
    </location>
</feature>
<feature type="chain" id="PRO_5044893526" description="Glutamate receptor" evidence="15">
    <location>
        <begin position="30"/>
        <end position="855"/>
    </location>
</feature>
<dbReference type="Pfam" id="PF01094">
    <property type="entry name" value="ANF_receptor"/>
    <property type="match status" value="1"/>
</dbReference>
<dbReference type="PANTHER" id="PTHR34836:SF6">
    <property type="entry name" value="PERIPLASMIC BINDING PROTEIN-LIKE I"/>
    <property type="match status" value="1"/>
</dbReference>
<dbReference type="CDD" id="cd13686">
    <property type="entry name" value="GluR_Plant"/>
    <property type="match status" value="1"/>
</dbReference>
<keyword evidence="3 13" id="KW-0813">Transport</keyword>
<evidence type="ECO:0000256" key="13">
    <source>
        <dbReference type="PIRNR" id="PIRNR037090"/>
    </source>
</evidence>
<protein>
    <recommendedName>
        <fullName evidence="13">Glutamate receptor</fullName>
    </recommendedName>
</protein>
<name>A0ABD2ZEK0_9GENT</name>
<evidence type="ECO:0000256" key="6">
    <source>
        <dbReference type="ARBA" id="ARBA00022989"/>
    </source>
</evidence>
<evidence type="ECO:0000256" key="5">
    <source>
        <dbReference type="ARBA" id="ARBA00022729"/>
    </source>
</evidence>
<dbReference type="Proteomes" id="UP001630127">
    <property type="component" value="Unassembled WGS sequence"/>
</dbReference>
<dbReference type="InterPro" id="IPR015683">
    <property type="entry name" value="Ionotropic_Glu_rcpt"/>
</dbReference>
<dbReference type="InterPro" id="IPR001638">
    <property type="entry name" value="Solute-binding_3/MltF_N"/>
</dbReference>
<keyword evidence="4 14" id="KW-0812">Transmembrane</keyword>
<dbReference type="Gene3D" id="3.40.50.2300">
    <property type="match status" value="3"/>
</dbReference>
<evidence type="ECO:0000256" key="14">
    <source>
        <dbReference type="SAM" id="Phobius"/>
    </source>
</evidence>
<comment type="subcellular location">
    <subcellularLocation>
        <location evidence="1">Membrane</location>
        <topology evidence="1">Multi-pass membrane protein</topology>
    </subcellularLocation>
</comment>
<dbReference type="FunFam" id="3.40.50.2300:FF:000188">
    <property type="entry name" value="Glutamate receptor"/>
    <property type="match status" value="1"/>
</dbReference>
<comment type="similarity">
    <text evidence="2 13">Belongs to the glutamate-gated ion channel (TC 1.A.10.1) family.</text>
</comment>
<dbReference type="PIRSF" id="PIRSF037090">
    <property type="entry name" value="Iontro_Glu-like_rcpt_pln"/>
    <property type="match status" value="1"/>
</dbReference>
<dbReference type="EMBL" id="JBJUIK010000009">
    <property type="protein sequence ID" value="KAL3517902.1"/>
    <property type="molecule type" value="Genomic_DNA"/>
</dbReference>
<dbReference type="InterPro" id="IPR028082">
    <property type="entry name" value="Peripla_BP_I"/>
</dbReference>
<dbReference type="InterPro" id="IPR044440">
    <property type="entry name" value="GABAb_receptor_plant_PBP1"/>
</dbReference>
<dbReference type="InterPro" id="IPR017103">
    <property type="entry name" value="Iontropic_Glu_rcpt_pln"/>
</dbReference>
<evidence type="ECO:0000313" key="18">
    <source>
        <dbReference type="Proteomes" id="UP001630127"/>
    </source>
</evidence>
<evidence type="ECO:0000256" key="7">
    <source>
        <dbReference type="ARBA" id="ARBA00023065"/>
    </source>
</evidence>
<comment type="function">
    <text evidence="13">Glutamate-gated receptor that probably acts as non-selective cation channel.</text>
</comment>
<dbReference type="AlphaFoldDB" id="A0ABD2ZEK0"/>
<accession>A0ABD2ZEK0</accession>
<keyword evidence="10" id="KW-0325">Glycoprotein</keyword>
<evidence type="ECO:0000313" key="17">
    <source>
        <dbReference type="EMBL" id="KAL3517902.1"/>
    </source>
</evidence>
<dbReference type="Pfam" id="PF00497">
    <property type="entry name" value="SBP_bac_3"/>
    <property type="match status" value="1"/>
</dbReference>
<comment type="caution">
    <text evidence="17">The sequence shown here is derived from an EMBL/GenBank/DDBJ whole genome shotgun (WGS) entry which is preliminary data.</text>
</comment>
<gene>
    <name evidence="17" type="ORF">ACH5RR_020491</name>
</gene>
<keyword evidence="7 13" id="KW-0406">Ion transport</keyword>
<dbReference type="SMART" id="SM00079">
    <property type="entry name" value="PBPe"/>
    <property type="match status" value="1"/>
</dbReference>
<dbReference type="InterPro" id="IPR001320">
    <property type="entry name" value="Iontro_rcpt_C"/>
</dbReference>
<evidence type="ECO:0000256" key="10">
    <source>
        <dbReference type="ARBA" id="ARBA00023180"/>
    </source>
</evidence>
<evidence type="ECO:0000256" key="9">
    <source>
        <dbReference type="ARBA" id="ARBA00023170"/>
    </source>
</evidence>
<evidence type="ECO:0000256" key="15">
    <source>
        <dbReference type="SAM" id="SignalP"/>
    </source>
</evidence>
<evidence type="ECO:0000256" key="8">
    <source>
        <dbReference type="ARBA" id="ARBA00023136"/>
    </source>
</evidence>
<keyword evidence="9 13" id="KW-0675">Receptor</keyword>
<keyword evidence="8 13" id="KW-0472">Membrane</keyword>
<evidence type="ECO:0000256" key="11">
    <source>
        <dbReference type="ARBA" id="ARBA00023286"/>
    </source>
</evidence>
<reference evidence="17 18" key="1">
    <citation type="submission" date="2024-11" db="EMBL/GenBank/DDBJ databases">
        <title>A near-complete genome assembly of Cinchona calisaya.</title>
        <authorList>
            <person name="Lian D.C."/>
            <person name="Zhao X.W."/>
            <person name="Wei L."/>
        </authorList>
    </citation>
    <scope>NUCLEOTIDE SEQUENCE [LARGE SCALE GENOMIC DNA]</scope>
    <source>
        <tissue evidence="17">Nenye</tissue>
    </source>
</reference>
<evidence type="ECO:0000259" key="16">
    <source>
        <dbReference type="SMART" id="SM00079"/>
    </source>
</evidence>